<dbReference type="EMBL" id="FNON01000012">
    <property type="protein sequence ID" value="SDZ30627.1"/>
    <property type="molecule type" value="Genomic_DNA"/>
</dbReference>
<feature type="chain" id="PRO_5011547263" description="Secreted protein" evidence="1">
    <location>
        <begin position="23"/>
        <end position="86"/>
    </location>
</feature>
<sequence length="86" mass="8955">MRRFLVALATTVALLAPAGAVAASTTGTEARYSVTVSCQLVRIADNNVVGVIYGSGTGTTYNSAFKNAVKDANNAVPSGHYKRHCH</sequence>
<name>A0A1H3RYG8_9PSEU</name>
<protein>
    <recommendedName>
        <fullName evidence="4">Secreted protein</fullName>
    </recommendedName>
</protein>
<reference evidence="2 3" key="1">
    <citation type="submission" date="2016-10" db="EMBL/GenBank/DDBJ databases">
        <authorList>
            <person name="de Groot N.N."/>
        </authorList>
    </citation>
    <scope>NUCLEOTIDE SEQUENCE [LARGE SCALE GENOMIC DNA]</scope>
    <source>
        <strain evidence="2 3">CPCC 202699</strain>
    </source>
</reference>
<dbReference type="AlphaFoldDB" id="A0A1H3RYG8"/>
<evidence type="ECO:0000256" key="1">
    <source>
        <dbReference type="SAM" id="SignalP"/>
    </source>
</evidence>
<evidence type="ECO:0000313" key="3">
    <source>
        <dbReference type="Proteomes" id="UP000199515"/>
    </source>
</evidence>
<gene>
    <name evidence="2" type="ORF">SAMN05421504_11292</name>
</gene>
<proteinExistence type="predicted"/>
<organism evidence="2 3">
    <name type="scientific">Amycolatopsis xylanica</name>
    <dbReference type="NCBI Taxonomy" id="589385"/>
    <lineage>
        <taxon>Bacteria</taxon>
        <taxon>Bacillati</taxon>
        <taxon>Actinomycetota</taxon>
        <taxon>Actinomycetes</taxon>
        <taxon>Pseudonocardiales</taxon>
        <taxon>Pseudonocardiaceae</taxon>
        <taxon>Amycolatopsis</taxon>
    </lineage>
</organism>
<accession>A0A1H3RYG8</accession>
<evidence type="ECO:0000313" key="2">
    <source>
        <dbReference type="EMBL" id="SDZ30627.1"/>
    </source>
</evidence>
<feature type="signal peptide" evidence="1">
    <location>
        <begin position="1"/>
        <end position="22"/>
    </location>
</feature>
<dbReference type="STRING" id="589385.SAMN05421504_11292"/>
<dbReference type="RefSeq" id="WP_091298377.1">
    <property type="nucleotide sequence ID" value="NZ_FNON01000012.1"/>
</dbReference>
<evidence type="ECO:0008006" key="4">
    <source>
        <dbReference type="Google" id="ProtNLM"/>
    </source>
</evidence>
<keyword evidence="3" id="KW-1185">Reference proteome</keyword>
<keyword evidence="1" id="KW-0732">Signal</keyword>
<dbReference type="Proteomes" id="UP000199515">
    <property type="component" value="Unassembled WGS sequence"/>
</dbReference>
<dbReference type="OrthoDB" id="4241921at2"/>